<feature type="transmembrane region" description="Helical" evidence="1">
    <location>
        <begin position="6"/>
        <end position="25"/>
    </location>
</feature>
<proteinExistence type="predicted"/>
<feature type="transmembrane region" description="Helical" evidence="1">
    <location>
        <begin position="153"/>
        <end position="175"/>
    </location>
</feature>
<organism evidence="3">
    <name type="scientific">freshwater metagenome</name>
    <dbReference type="NCBI Taxonomy" id="449393"/>
    <lineage>
        <taxon>unclassified sequences</taxon>
        <taxon>metagenomes</taxon>
        <taxon>ecological metagenomes</taxon>
    </lineage>
</organism>
<keyword evidence="1" id="KW-1133">Transmembrane helix</keyword>
<evidence type="ECO:0000256" key="1">
    <source>
        <dbReference type="SAM" id="Phobius"/>
    </source>
</evidence>
<feature type="transmembrane region" description="Helical" evidence="1">
    <location>
        <begin position="37"/>
        <end position="60"/>
    </location>
</feature>
<evidence type="ECO:0000313" key="3">
    <source>
        <dbReference type="EMBL" id="CAB5041089.1"/>
    </source>
</evidence>
<dbReference type="EMBL" id="CAFBND010000008">
    <property type="protein sequence ID" value="CAB4929449.1"/>
    <property type="molecule type" value="Genomic_DNA"/>
</dbReference>
<protein>
    <submittedName>
        <fullName evidence="3">Unannotated protein</fullName>
    </submittedName>
</protein>
<name>A0A6J7SIC5_9ZZZZ</name>
<keyword evidence="1" id="KW-0812">Transmembrane</keyword>
<dbReference type="EMBL" id="CAFBPU010000092">
    <property type="protein sequence ID" value="CAB5041089.1"/>
    <property type="molecule type" value="Genomic_DNA"/>
</dbReference>
<keyword evidence="1" id="KW-0472">Membrane</keyword>
<feature type="transmembrane region" description="Helical" evidence="1">
    <location>
        <begin position="127"/>
        <end position="146"/>
    </location>
</feature>
<feature type="transmembrane region" description="Helical" evidence="1">
    <location>
        <begin position="102"/>
        <end position="121"/>
    </location>
</feature>
<gene>
    <name evidence="2" type="ORF">UFOPK3752_00329</name>
    <name evidence="3" type="ORF">UFOPK4150_02441</name>
</gene>
<sequence length="180" mass="19098">MPPITMAFVVTGLAVFLQAMYFLGVGASASAGKKSPILGVGYVSVIAGVIDLVVGVYITMGRPLDSDTDGTSSLLLAGLLSFYGMFFVALGLTEILDLDLRVIGNMAIPTAILPLAWIHFFSGSTTFILILIWWAITFLAIALTTYGKMQGKVLGIILMITSLLTFFLVPVAWALGITLS</sequence>
<feature type="transmembrane region" description="Helical" evidence="1">
    <location>
        <begin position="72"/>
        <end position="90"/>
    </location>
</feature>
<evidence type="ECO:0000313" key="2">
    <source>
        <dbReference type="EMBL" id="CAB4929449.1"/>
    </source>
</evidence>
<dbReference type="AlphaFoldDB" id="A0A6J7SIC5"/>
<accession>A0A6J7SIC5</accession>
<reference evidence="3" key="1">
    <citation type="submission" date="2020-05" db="EMBL/GenBank/DDBJ databases">
        <authorList>
            <person name="Chiriac C."/>
            <person name="Salcher M."/>
            <person name="Ghai R."/>
            <person name="Kavagutti S V."/>
        </authorList>
    </citation>
    <scope>NUCLEOTIDE SEQUENCE</scope>
</reference>